<proteinExistence type="predicted"/>
<evidence type="ECO:0000313" key="1">
    <source>
        <dbReference type="EMBL" id="SNR70529.1"/>
    </source>
</evidence>
<name>A0A238YJE7_HALEZ</name>
<sequence>MLMLATVGLKPCETTDESSKYTDGTCALCPAPADGVDAKRGVAVCRNCAEGDA</sequence>
<dbReference type="AlphaFoldDB" id="A0A238YJE7"/>
<dbReference type="Proteomes" id="UP000198297">
    <property type="component" value="Unassembled WGS sequence"/>
</dbReference>
<evidence type="ECO:0000313" key="2">
    <source>
        <dbReference type="Proteomes" id="UP000198297"/>
    </source>
</evidence>
<dbReference type="EMBL" id="FZNK01000012">
    <property type="protein sequence ID" value="SNR70529.1"/>
    <property type="molecule type" value="Genomic_DNA"/>
</dbReference>
<protein>
    <submittedName>
        <fullName evidence="1">Uncharacterized protein</fullName>
    </submittedName>
</protein>
<organism evidence="1 2">
    <name type="scientific">Halorubrum ezzemoulense</name>
    <name type="common">Halorubrum chaoviator</name>
    <dbReference type="NCBI Taxonomy" id="337243"/>
    <lineage>
        <taxon>Archaea</taxon>
        <taxon>Methanobacteriati</taxon>
        <taxon>Methanobacteriota</taxon>
        <taxon>Stenosarchaea group</taxon>
        <taxon>Halobacteria</taxon>
        <taxon>Halobacteriales</taxon>
        <taxon>Haloferacaceae</taxon>
        <taxon>Halorubrum</taxon>
    </lineage>
</organism>
<reference evidence="1 2" key="1">
    <citation type="submission" date="2017-06" db="EMBL/GenBank/DDBJ databases">
        <authorList>
            <person name="Kim H.J."/>
            <person name="Triplett B.A."/>
        </authorList>
    </citation>
    <scope>NUCLEOTIDE SEQUENCE [LARGE SCALE GENOMIC DNA]</scope>
    <source>
        <strain evidence="1 2">DSM 19316</strain>
    </source>
</reference>
<accession>A0A238YJE7</accession>
<gene>
    <name evidence="1" type="ORF">SAMN06266787_11248</name>
</gene>